<keyword evidence="4" id="KW-1185">Reference proteome</keyword>
<feature type="compositionally biased region" description="Basic and acidic residues" evidence="1">
    <location>
        <begin position="123"/>
        <end position="182"/>
    </location>
</feature>
<dbReference type="VEuPathDB" id="TrichDB:TVAGG3_1036520"/>
<dbReference type="OMA" id="KAAIHDQ"/>
<dbReference type="InParanoid" id="A2DJG7"/>
<evidence type="ECO:0000313" key="3">
    <source>
        <dbReference type="EMBL" id="EAY19367.1"/>
    </source>
</evidence>
<feature type="transmembrane region" description="Helical" evidence="2">
    <location>
        <begin position="211"/>
        <end position="229"/>
    </location>
</feature>
<evidence type="ECO:0000256" key="2">
    <source>
        <dbReference type="SAM" id="Phobius"/>
    </source>
</evidence>
<dbReference type="EMBL" id="DS113208">
    <property type="protein sequence ID" value="EAY19367.1"/>
    <property type="molecule type" value="Genomic_DNA"/>
</dbReference>
<evidence type="ECO:0000313" key="4">
    <source>
        <dbReference type="Proteomes" id="UP000001542"/>
    </source>
</evidence>
<evidence type="ECO:0000256" key="1">
    <source>
        <dbReference type="SAM" id="MobiDB-lite"/>
    </source>
</evidence>
<reference evidence="3" key="2">
    <citation type="journal article" date="2007" name="Science">
        <title>Draft genome sequence of the sexually transmitted pathogen Trichomonas vaginalis.</title>
        <authorList>
            <person name="Carlton J.M."/>
            <person name="Hirt R.P."/>
            <person name="Silva J.C."/>
            <person name="Delcher A.L."/>
            <person name="Schatz M."/>
            <person name="Zhao Q."/>
            <person name="Wortman J.R."/>
            <person name="Bidwell S.L."/>
            <person name="Alsmark U.C.M."/>
            <person name="Besteiro S."/>
            <person name="Sicheritz-Ponten T."/>
            <person name="Noel C.J."/>
            <person name="Dacks J.B."/>
            <person name="Foster P.G."/>
            <person name="Simillion C."/>
            <person name="Van de Peer Y."/>
            <person name="Miranda-Saavedra D."/>
            <person name="Barton G.J."/>
            <person name="Westrop G.D."/>
            <person name="Mueller S."/>
            <person name="Dessi D."/>
            <person name="Fiori P.L."/>
            <person name="Ren Q."/>
            <person name="Paulsen I."/>
            <person name="Zhang H."/>
            <person name="Bastida-Corcuera F.D."/>
            <person name="Simoes-Barbosa A."/>
            <person name="Brown M.T."/>
            <person name="Hayes R.D."/>
            <person name="Mukherjee M."/>
            <person name="Okumura C.Y."/>
            <person name="Schneider R."/>
            <person name="Smith A.J."/>
            <person name="Vanacova S."/>
            <person name="Villalvazo M."/>
            <person name="Haas B.J."/>
            <person name="Pertea M."/>
            <person name="Feldblyum T.V."/>
            <person name="Utterback T.R."/>
            <person name="Shu C.L."/>
            <person name="Osoegawa K."/>
            <person name="de Jong P.J."/>
            <person name="Hrdy I."/>
            <person name="Horvathova L."/>
            <person name="Zubacova Z."/>
            <person name="Dolezal P."/>
            <person name="Malik S.B."/>
            <person name="Logsdon J.M. Jr."/>
            <person name="Henze K."/>
            <person name="Gupta A."/>
            <person name="Wang C.C."/>
            <person name="Dunne R.L."/>
            <person name="Upcroft J.A."/>
            <person name="Upcroft P."/>
            <person name="White O."/>
            <person name="Salzberg S.L."/>
            <person name="Tang P."/>
            <person name="Chiu C.-H."/>
            <person name="Lee Y.-S."/>
            <person name="Embley T.M."/>
            <person name="Coombs G.H."/>
            <person name="Mottram J.C."/>
            <person name="Tachezy J."/>
            <person name="Fraser-Liggett C.M."/>
            <person name="Johnson P.J."/>
        </authorList>
    </citation>
    <scope>NUCLEOTIDE SEQUENCE [LARGE SCALE GENOMIC DNA]</scope>
    <source>
        <strain evidence="3">G3</strain>
    </source>
</reference>
<dbReference type="KEGG" id="tva:5464892"/>
<organism evidence="3 4">
    <name type="scientific">Trichomonas vaginalis (strain ATCC PRA-98 / G3)</name>
    <dbReference type="NCBI Taxonomy" id="412133"/>
    <lineage>
        <taxon>Eukaryota</taxon>
        <taxon>Metamonada</taxon>
        <taxon>Parabasalia</taxon>
        <taxon>Trichomonadida</taxon>
        <taxon>Trichomonadidae</taxon>
        <taxon>Trichomonas</taxon>
    </lineage>
</organism>
<dbReference type="STRING" id="5722.A2DJG7"/>
<reference evidence="3" key="1">
    <citation type="submission" date="2006-10" db="EMBL/GenBank/DDBJ databases">
        <authorList>
            <person name="Amadeo P."/>
            <person name="Zhao Q."/>
            <person name="Wortman J."/>
            <person name="Fraser-Liggett C."/>
            <person name="Carlton J."/>
        </authorList>
    </citation>
    <scope>NUCLEOTIDE SEQUENCE</scope>
    <source>
        <strain evidence="3">G3</strain>
    </source>
</reference>
<feature type="region of interest" description="Disordered" evidence="1">
    <location>
        <begin position="67"/>
        <end position="203"/>
    </location>
</feature>
<feature type="compositionally biased region" description="Basic and acidic residues" evidence="1">
    <location>
        <begin position="80"/>
        <end position="99"/>
    </location>
</feature>
<accession>A2DJG7</accession>
<protein>
    <submittedName>
        <fullName evidence="3">Uncharacterized protein</fullName>
    </submittedName>
</protein>
<dbReference type="Proteomes" id="UP000001542">
    <property type="component" value="Unassembled WGS sequence"/>
</dbReference>
<dbReference type="VEuPathDB" id="TrichDB:TVAG_100830"/>
<keyword evidence="2" id="KW-1133">Transmembrane helix</keyword>
<keyword evidence="2" id="KW-0812">Transmembrane</keyword>
<name>A2DJG7_TRIV3</name>
<dbReference type="RefSeq" id="XP_001580353.1">
    <property type="nucleotide sequence ID" value="XM_001580303.1"/>
</dbReference>
<gene>
    <name evidence="3" type="ORF">TVAG_100830</name>
</gene>
<dbReference type="AlphaFoldDB" id="A2DJG7"/>
<keyword evidence="2" id="KW-0472">Membrane</keyword>
<sequence>MTEEAPVLPVKVGIKQSQWNSVDVGSNAIEVPENTKFAKKKKNVYYEDDNSDERQLLRLARMQERYEKKVAAERSVSPSKKQETPVEQIRDEAAEEVKKSTSKNKFSALMEEEDEDEAPAPVEEPKPEPKKEEKKPQQKKEEKKPQQKKEEKKPEPKKEEKKPEPKVEEKKKPEPKKEEKKAPAKKATKKATTPITKKKSTKKTFMQKHSFDILLFLFIVVAGAALIALNKSGVLAKKN</sequence>
<proteinExistence type="predicted"/>